<dbReference type="InterPro" id="IPR042251">
    <property type="entry name" value="EutC_C"/>
</dbReference>
<dbReference type="PIRSF" id="PIRSF018982">
    <property type="entry name" value="EutC"/>
    <property type="match status" value="1"/>
</dbReference>
<dbReference type="UniPathway" id="UPA00560"/>
<dbReference type="FunFam" id="1.10.30.40:FF:000001">
    <property type="entry name" value="Ethanolamine ammonia-lyase light chain"/>
    <property type="match status" value="1"/>
</dbReference>
<dbReference type="Pfam" id="PF05985">
    <property type="entry name" value="EutC"/>
    <property type="match status" value="1"/>
</dbReference>
<keyword evidence="10" id="KW-1185">Reference proteome</keyword>
<dbReference type="HAMAP" id="MF_00601">
    <property type="entry name" value="EutC"/>
    <property type="match status" value="1"/>
</dbReference>
<evidence type="ECO:0000256" key="4">
    <source>
        <dbReference type="ARBA" id="ARBA00024446"/>
    </source>
</evidence>
<comment type="pathway">
    <text evidence="8">Amine and polyamine degradation; ethanolamine degradation.</text>
</comment>
<dbReference type="InterPro" id="IPR009246">
    <property type="entry name" value="EutC"/>
</dbReference>
<dbReference type="PANTHER" id="PTHR39330">
    <property type="entry name" value="ETHANOLAMINE AMMONIA-LYASE LIGHT CHAIN"/>
    <property type="match status" value="1"/>
</dbReference>
<keyword evidence="1 8" id="KW-0846">Cobalamin</keyword>
<keyword evidence="2 8" id="KW-0456">Lyase</keyword>
<evidence type="ECO:0000256" key="8">
    <source>
        <dbReference type="HAMAP-Rule" id="MF_00601"/>
    </source>
</evidence>
<feature type="binding site" evidence="8">
    <location>
        <position position="228"/>
    </location>
    <ligand>
        <name>adenosylcob(III)alamin</name>
        <dbReference type="ChEBI" id="CHEBI:18408"/>
    </ligand>
</feature>
<proteinExistence type="inferred from homology"/>
<gene>
    <name evidence="8" type="primary">eutC</name>
    <name evidence="9" type="ORF">SAMN02745248_00411</name>
</gene>
<dbReference type="GO" id="GO:0031419">
    <property type="term" value="F:cobalamin binding"/>
    <property type="evidence" value="ECO:0007669"/>
    <property type="project" value="UniProtKB-UniRule"/>
</dbReference>
<evidence type="ECO:0000256" key="6">
    <source>
        <dbReference type="ARBA" id="ARBA00067005"/>
    </source>
</evidence>
<comment type="cofactor">
    <cofactor evidence="8">
        <name>adenosylcob(III)alamin</name>
        <dbReference type="ChEBI" id="CHEBI:18408"/>
    </cofactor>
    <text evidence="8">Binds between the large and small subunits.</text>
</comment>
<dbReference type="STRING" id="1121331.SAMN02745248_00411"/>
<dbReference type="Gene3D" id="3.40.50.11240">
    <property type="entry name" value="Ethanolamine ammonia-lyase light chain (EutC)"/>
    <property type="match status" value="1"/>
</dbReference>
<dbReference type="OrthoDB" id="114248at2"/>
<comment type="subunit">
    <text evidence="8">The basic unit is a heterodimer which dimerizes to form tetramers. The heterotetramers trimerize; 6 large subunits form a core ring with 6 small subunits projecting outwards.</text>
</comment>
<evidence type="ECO:0000256" key="3">
    <source>
        <dbReference type="ARBA" id="ARBA00023285"/>
    </source>
</evidence>
<dbReference type="GO" id="GO:0031471">
    <property type="term" value="C:ethanolamine degradation polyhedral organelle"/>
    <property type="evidence" value="ECO:0007669"/>
    <property type="project" value="UniProtKB-UniRule"/>
</dbReference>
<protein>
    <recommendedName>
        <fullName evidence="7 8">Ethanolamine ammonia-lyase small subunit</fullName>
        <shortName evidence="8">EAL small subunit</shortName>
        <ecNumber evidence="6 8">4.3.1.7</ecNumber>
    </recommendedName>
</protein>
<dbReference type="GO" id="GO:0046336">
    <property type="term" value="P:ethanolamine catabolic process"/>
    <property type="evidence" value="ECO:0007669"/>
    <property type="project" value="UniProtKB-UniRule"/>
</dbReference>
<evidence type="ECO:0000256" key="1">
    <source>
        <dbReference type="ARBA" id="ARBA00022628"/>
    </source>
</evidence>
<reference evidence="9 10" key="1">
    <citation type="submission" date="2016-11" db="EMBL/GenBank/DDBJ databases">
        <authorList>
            <person name="Jaros S."/>
            <person name="Januszkiewicz K."/>
            <person name="Wedrychowicz H."/>
        </authorList>
    </citation>
    <scope>NUCLEOTIDE SEQUENCE [LARGE SCALE GENOMIC DNA]</scope>
    <source>
        <strain evidence="9 10">DSM 3090</strain>
    </source>
</reference>
<comment type="catalytic activity">
    <reaction evidence="5 8">
        <text>ethanolamine = acetaldehyde + NH4(+)</text>
        <dbReference type="Rhea" id="RHEA:15313"/>
        <dbReference type="ChEBI" id="CHEBI:15343"/>
        <dbReference type="ChEBI" id="CHEBI:28938"/>
        <dbReference type="ChEBI" id="CHEBI:57603"/>
        <dbReference type="EC" id="4.3.1.7"/>
    </reaction>
</comment>
<evidence type="ECO:0000313" key="10">
    <source>
        <dbReference type="Proteomes" id="UP000183952"/>
    </source>
</evidence>
<dbReference type="AlphaFoldDB" id="A0A1M6KBV0"/>
<dbReference type="GO" id="GO:0009350">
    <property type="term" value="C:ethanolamine ammonia-lyase complex"/>
    <property type="evidence" value="ECO:0007669"/>
    <property type="project" value="UniProtKB-UniRule"/>
</dbReference>
<comment type="subcellular location">
    <subcellularLocation>
        <location evidence="8">Bacterial microcompartment</location>
    </subcellularLocation>
</comment>
<dbReference type="NCBIfam" id="NF003971">
    <property type="entry name" value="PRK05465.1"/>
    <property type="match status" value="1"/>
</dbReference>
<comment type="function">
    <text evidence="8">Catalyzes the deamination of various vicinal amino-alcohols to oxo compounds. Allows this organism to utilize ethanolamine as the sole source of nitrogen and carbon in the presence of external vitamin B12.</text>
</comment>
<evidence type="ECO:0000256" key="7">
    <source>
        <dbReference type="ARBA" id="ARBA00069181"/>
    </source>
</evidence>
<dbReference type="GO" id="GO:0006520">
    <property type="term" value="P:amino acid metabolic process"/>
    <property type="evidence" value="ECO:0007669"/>
    <property type="project" value="InterPro"/>
</dbReference>
<dbReference type="EC" id="4.3.1.7" evidence="6 8"/>
<dbReference type="Proteomes" id="UP000183952">
    <property type="component" value="Unassembled WGS sequence"/>
</dbReference>
<organism evidence="9 10">
    <name type="scientific">Hathewaya proteolytica DSM 3090</name>
    <dbReference type="NCBI Taxonomy" id="1121331"/>
    <lineage>
        <taxon>Bacteria</taxon>
        <taxon>Bacillati</taxon>
        <taxon>Bacillota</taxon>
        <taxon>Clostridia</taxon>
        <taxon>Eubacteriales</taxon>
        <taxon>Clostridiaceae</taxon>
        <taxon>Hathewaya</taxon>
    </lineage>
</organism>
<dbReference type="InterPro" id="IPR042255">
    <property type="entry name" value="EutC_N"/>
</dbReference>
<dbReference type="EMBL" id="FRAD01000004">
    <property type="protein sequence ID" value="SHJ56400.1"/>
    <property type="molecule type" value="Genomic_DNA"/>
</dbReference>
<dbReference type="Gene3D" id="1.10.30.40">
    <property type="entry name" value="Ethanolamine ammonia-lyase light chain (EutC), N-terminal domain"/>
    <property type="match status" value="1"/>
</dbReference>
<dbReference type="PANTHER" id="PTHR39330:SF1">
    <property type="entry name" value="ETHANOLAMINE AMMONIA-LYASE SMALL SUBUNIT"/>
    <property type="match status" value="1"/>
</dbReference>
<dbReference type="GO" id="GO:0008851">
    <property type="term" value="F:ethanolamine ammonia-lyase activity"/>
    <property type="evidence" value="ECO:0007669"/>
    <property type="project" value="UniProtKB-UniRule"/>
</dbReference>
<sequence>MLSEKDLKELVEQVLVEMAGKGGNTEEAVKAAVSSVTEVSDEVLPDPLEVDLKKLLLVENPEDRDAYMKVKQYTPARLGVGRAGGRYKTETMIRFRADHAVAQDAVFSDVPEELIKEMGFFSVQTMCKDKDEYLTRPDLGRKLDDEAVKMIKENCKMNPTVQVYVSDGLSSTAIAANVKDVLPALLQGLKAYGIDAGTPFFVRLGRVAVMDQISEITGADVTCVLIGERPGLVTAESMSAYITYKGTVGMPESRRTVLSNIHKGGTPAVEAGAHLAEIIKKMLEAKASGVDLKL</sequence>
<keyword evidence="4 8" id="KW-1283">Bacterial microcompartment</keyword>
<comment type="similarity">
    <text evidence="8">Belongs to the EutC family.</text>
</comment>
<evidence type="ECO:0000256" key="2">
    <source>
        <dbReference type="ARBA" id="ARBA00023239"/>
    </source>
</evidence>
<evidence type="ECO:0000313" key="9">
    <source>
        <dbReference type="EMBL" id="SHJ56400.1"/>
    </source>
</evidence>
<name>A0A1M6KBV0_9CLOT</name>
<feature type="binding site" evidence="8">
    <location>
        <position position="207"/>
    </location>
    <ligand>
        <name>adenosylcob(III)alamin</name>
        <dbReference type="ChEBI" id="CHEBI:18408"/>
    </ligand>
</feature>
<evidence type="ECO:0000256" key="5">
    <source>
        <dbReference type="ARBA" id="ARBA00052081"/>
    </source>
</evidence>
<accession>A0A1M6KBV0</accession>
<keyword evidence="3 8" id="KW-0170">Cobalt</keyword>
<dbReference type="FunFam" id="3.40.50.11240:FF:000001">
    <property type="entry name" value="Ethanolamine ammonia-lyase light chain"/>
    <property type="match status" value="1"/>
</dbReference>